<evidence type="ECO:0000256" key="2">
    <source>
        <dbReference type="SAM" id="Phobius"/>
    </source>
</evidence>
<feature type="transmembrane region" description="Helical" evidence="2">
    <location>
        <begin position="102"/>
        <end position="122"/>
    </location>
</feature>
<dbReference type="AlphaFoldDB" id="A0A2P7QR94"/>
<protein>
    <submittedName>
        <fullName evidence="3">Uncharacterized protein</fullName>
    </submittedName>
</protein>
<sequence length="165" mass="17453">MDEICSIGIDNYLDRIGRGIDQLSHEFGNLAGRKTGLERELKDLQERRQNVLAEMSEGTAAARVAKNIPVLMLIIFGVGAIVLGGLKMFSDEIQLELVSSGQIVQFVTILILLGIILALGLADRLNEEALGTLLGGLAGYVLSQGVGRQVQSGVIAAVKSAAPPS</sequence>
<evidence type="ECO:0000256" key="1">
    <source>
        <dbReference type="SAM" id="Coils"/>
    </source>
</evidence>
<keyword evidence="1" id="KW-0175">Coiled coil</keyword>
<organism evidence="3 4">
    <name type="scientific">Allosphingosinicella deserti</name>
    <dbReference type="NCBI Taxonomy" id="2116704"/>
    <lineage>
        <taxon>Bacteria</taxon>
        <taxon>Pseudomonadati</taxon>
        <taxon>Pseudomonadota</taxon>
        <taxon>Alphaproteobacteria</taxon>
        <taxon>Sphingomonadales</taxon>
        <taxon>Sphingomonadaceae</taxon>
        <taxon>Allosphingosinicella</taxon>
    </lineage>
</organism>
<keyword evidence="2" id="KW-0472">Membrane</keyword>
<name>A0A2P7QR94_9SPHN</name>
<comment type="caution">
    <text evidence="3">The sequence shown here is derived from an EMBL/GenBank/DDBJ whole genome shotgun (WGS) entry which is preliminary data.</text>
</comment>
<evidence type="ECO:0000313" key="3">
    <source>
        <dbReference type="EMBL" id="PSJ40477.1"/>
    </source>
</evidence>
<feature type="transmembrane region" description="Helical" evidence="2">
    <location>
        <begin position="70"/>
        <end position="90"/>
    </location>
</feature>
<keyword evidence="2" id="KW-0812">Transmembrane</keyword>
<gene>
    <name evidence="3" type="ORF">C7I55_09065</name>
</gene>
<keyword evidence="2" id="KW-1133">Transmembrane helix</keyword>
<reference evidence="3 4" key="1">
    <citation type="submission" date="2018-03" db="EMBL/GenBank/DDBJ databases">
        <title>The draft genome of Sphingosinicella sp. GL-C-18.</title>
        <authorList>
            <person name="Liu L."/>
            <person name="Li L."/>
            <person name="Liang L."/>
            <person name="Zhang X."/>
            <person name="Wang T."/>
        </authorList>
    </citation>
    <scope>NUCLEOTIDE SEQUENCE [LARGE SCALE GENOMIC DNA]</scope>
    <source>
        <strain evidence="3 4">GL-C-18</strain>
    </source>
</reference>
<accession>A0A2P7QR94</accession>
<feature type="coiled-coil region" evidence="1">
    <location>
        <begin position="27"/>
        <end position="61"/>
    </location>
</feature>
<dbReference type="EMBL" id="PXYI01000003">
    <property type="protein sequence ID" value="PSJ40477.1"/>
    <property type="molecule type" value="Genomic_DNA"/>
</dbReference>
<keyword evidence="4" id="KW-1185">Reference proteome</keyword>
<proteinExistence type="predicted"/>
<dbReference type="Proteomes" id="UP000241167">
    <property type="component" value="Unassembled WGS sequence"/>
</dbReference>
<evidence type="ECO:0000313" key="4">
    <source>
        <dbReference type="Proteomes" id="UP000241167"/>
    </source>
</evidence>